<dbReference type="Proteomes" id="UP000507222">
    <property type="component" value="Unassembled WGS sequence"/>
</dbReference>
<proteinExistence type="predicted"/>
<protein>
    <submittedName>
        <fullName evidence="1">Uncharacterized protein</fullName>
    </submittedName>
</protein>
<sequence length="74" mass="8462">MNYKDENENLYMYDPVILVLSPLVEQEAEERTPESLPRVSRAILSDYSEKIEAIASKLAAPPVRSYDLPISTKY</sequence>
<dbReference type="EMBL" id="CAEKDK010000001">
    <property type="protein sequence ID" value="CAB4262942.1"/>
    <property type="molecule type" value="Genomic_DNA"/>
</dbReference>
<organism evidence="1 2">
    <name type="scientific">Prunus armeniaca</name>
    <name type="common">Apricot</name>
    <name type="synonym">Armeniaca vulgaris</name>
    <dbReference type="NCBI Taxonomy" id="36596"/>
    <lineage>
        <taxon>Eukaryota</taxon>
        <taxon>Viridiplantae</taxon>
        <taxon>Streptophyta</taxon>
        <taxon>Embryophyta</taxon>
        <taxon>Tracheophyta</taxon>
        <taxon>Spermatophyta</taxon>
        <taxon>Magnoliopsida</taxon>
        <taxon>eudicotyledons</taxon>
        <taxon>Gunneridae</taxon>
        <taxon>Pentapetalae</taxon>
        <taxon>rosids</taxon>
        <taxon>fabids</taxon>
        <taxon>Rosales</taxon>
        <taxon>Rosaceae</taxon>
        <taxon>Amygdaloideae</taxon>
        <taxon>Amygdaleae</taxon>
        <taxon>Prunus</taxon>
    </lineage>
</organism>
<accession>A0A6J5THH7</accession>
<evidence type="ECO:0000313" key="1">
    <source>
        <dbReference type="EMBL" id="CAB4262942.1"/>
    </source>
</evidence>
<reference evidence="1 2" key="1">
    <citation type="submission" date="2020-05" db="EMBL/GenBank/DDBJ databases">
        <authorList>
            <person name="Campoy J."/>
            <person name="Schneeberger K."/>
            <person name="Spophaly S."/>
        </authorList>
    </citation>
    <scope>NUCLEOTIDE SEQUENCE [LARGE SCALE GENOMIC DNA]</scope>
    <source>
        <strain evidence="1">PruArmRojPasFocal</strain>
    </source>
</reference>
<dbReference type="AlphaFoldDB" id="A0A6J5THH7"/>
<gene>
    <name evidence="1" type="ORF">CURHAP_LOCUS2422</name>
</gene>
<name>A0A6J5THH7_PRUAR</name>
<evidence type="ECO:0000313" key="2">
    <source>
        <dbReference type="Proteomes" id="UP000507222"/>
    </source>
</evidence>